<keyword evidence="3" id="KW-1185">Reference proteome</keyword>
<dbReference type="STRING" id="37001.A0A1A9WBH4"/>
<name>A0A1A9WBH4_9MUSC</name>
<organism evidence="2 3">
    <name type="scientific">Glossina brevipalpis</name>
    <dbReference type="NCBI Taxonomy" id="37001"/>
    <lineage>
        <taxon>Eukaryota</taxon>
        <taxon>Metazoa</taxon>
        <taxon>Ecdysozoa</taxon>
        <taxon>Arthropoda</taxon>
        <taxon>Hexapoda</taxon>
        <taxon>Insecta</taxon>
        <taxon>Pterygota</taxon>
        <taxon>Neoptera</taxon>
        <taxon>Endopterygota</taxon>
        <taxon>Diptera</taxon>
        <taxon>Brachycera</taxon>
        <taxon>Muscomorpha</taxon>
        <taxon>Hippoboscoidea</taxon>
        <taxon>Glossinidae</taxon>
        <taxon>Glossina</taxon>
    </lineage>
</organism>
<evidence type="ECO:0000313" key="3">
    <source>
        <dbReference type="Proteomes" id="UP000091820"/>
    </source>
</evidence>
<proteinExistence type="predicted"/>
<accession>A0A1A9WBH4</accession>
<sequence length="61" mass="6711">MQCNEDNNGSHFIKRTHSKALKYSVAITVGELFRLHNGAQQNTTKSPTRTARASLTPSPVV</sequence>
<dbReference type="AlphaFoldDB" id="A0A1A9WBH4"/>
<protein>
    <submittedName>
        <fullName evidence="2">Uncharacterized protein</fullName>
    </submittedName>
</protein>
<dbReference type="Proteomes" id="UP000091820">
    <property type="component" value="Unassembled WGS sequence"/>
</dbReference>
<feature type="compositionally biased region" description="Polar residues" evidence="1">
    <location>
        <begin position="38"/>
        <end position="61"/>
    </location>
</feature>
<evidence type="ECO:0000256" key="1">
    <source>
        <dbReference type="SAM" id="MobiDB-lite"/>
    </source>
</evidence>
<dbReference type="EnsemblMetazoa" id="GBRI013331-RA">
    <property type="protein sequence ID" value="GBRI013331-PA"/>
    <property type="gene ID" value="GBRI013331"/>
</dbReference>
<evidence type="ECO:0000313" key="2">
    <source>
        <dbReference type="EnsemblMetazoa" id="GBRI013331-PA"/>
    </source>
</evidence>
<dbReference type="VEuPathDB" id="VectorBase:GBRI013331"/>
<feature type="region of interest" description="Disordered" evidence="1">
    <location>
        <begin position="37"/>
        <end position="61"/>
    </location>
</feature>
<reference evidence="3" key="1">
    <citation type="submission" date="2014-03" db="EMBL/GenBank/DDBJ databases">
        <authorList>
            <person name="Aksoy S."/>
            <person name="Warren W."/>
            <person name="Wilson R.K."/>
        </authorList>
    </citation>
    <scope>NUCLEOTIDE SEQUENCE [LARGE SCALE GENOMIC DNA]</scope>
    <source>
        <strain evidence="3">IAEA</strain>
    </source>
</reference>
<reference evidence="2" key="2">
    <citation type="submission" date="2020-05" db="UniProtKB">
        <authorList>
            <consortium name="EnsemblMetazoa"/>
        </authorList>
    </citation>
    <scope>IDENTIFICATION</scope>
    <source>
        <strain evidence="2">IAEA</strain>
    </source>
</reference>